<protein>
    <recommendedName>
        <fullName evidence="1">Mediator of RNA polymerase II transcription subunit 8</fullName>
    </recommendedName>
    <alternativeName>
        <fullName evidence="1">Mediator complex subunit 8</fullName>
    </alternativeName>
</protein>
<comment type="function">
    <text evidence="1">Component of the Mediator complex, a coactivator involved in the regulated transcription of nearly all RNA polymerase II-dependent genes. Mediator functions as a bridge to convey information from gene-specific regulatory proteins to the basal RNA polymerase II transcription machinery. Mediator is recruited to promoters by direct interactions with regulatory proteins and serves as a scaffold for the assembly of a functional preinitiation complex with RNA polymerase II and the general transcription factors.</text>
</comment>
<comment type="subcellular location">
    <subcellularLocation>
        <location evidence="1">Nucleus</location>
    </subcellularLocation>
</comment>
<gene>
    <name evidence="1" type="primary">MED8</name>
    <name evidence="3" type="ORF">BGZ80_002931</name>
</gene>
<organism evidence="3 4">
    <name type="scientific">Entomortierella chlamydospora</name>
    <dbReference type="NCBI Taxonomy" id="101097"/>
    <lineage>
        <taxon>Eukaryota</taxon>
        <taxon>Fungi</taxon>
        <taxon>Fungi incertae sedis</taxon>
        <taxon>Mucoromycota</taxon>
        <taxon>Mortierellomycotina</taxon>
        <taxon>Mortierellomycetes</taxon>
        <taxon>Mortierellales</taxon>
        <taxon>Mortierellaceae</taxon>
        <taxon>Entomortierella</taxon>
    </lineage>
</organism>
<dbReference type="GO" id="GO:0003712">
    <property type="term" value="F:transcription coregulator activity"/>
    <property type="evidence" value="ECO:0007669"/>
    <property type="project" value="InterPro"/>
</dbReference>
<feature type="compositionally biased region" description="Acidic residues" evidence="2">
    <location>
        <begin position="174"/>
        <end position="197"/>
    </location>
</feature>
<feature type="compositionally biased region" description="Low complexity" evidence="2">
    <location>
        <begin position="203"/>
        <end position="220"/>
    </location>
</feature>
<keyword evidence="1" id="KW-0805">Transcription regulation</keyword>
<feature type="compositionally biased region" description="Acidic residues" evidence="2">
    <location>
        <begin position="335"/>
        <end position="351"/>
    </location>
</feature>
<keyword evidence="4" id="KW-1185">Reference proteome</keyword>
<keyword evidence="1" id="KW-0010">Activator</keyword>
<evidence type="ECO:0000256" key="1">
    <source>
        <dbReference type="RuleBase" id="RU364144"/>
    </source>
</evidence>
<dbReference type="OrthoDB" id="5568181at2759"/>
<dbReference type="GO" id="GO:0006357">
    <property type="term" value="P:regulation of transcription by RNA polymerase II"/>
    <property type="evidence" value="ECO:0007669"/>
    <property type="project" value="InterPro"/>
</dbReference>
<comment type="subunit">
    <text evidence="1">Component of the Mediator complex.</text>
</comment>
<dbReference type="GO" id="GO:0016592">
    <property type="term" value="C:mediator complex"/>
    <property type="evidence" value="ECO:0007669"/>
    <property type="project" value="InterPro"/>
</dbReference>
<evidence type="ECO:0000256" key="2">
    <source>
        <dbReference type="SAM" id="MobiDB-lite"/>
    </source>
</evidence>
<proteinExistence type="inferred from homology"/>
<feature type="region of interest" description="Disordered" evidence="2">
    <location>
        <begin position="172"/>
        <end position="220"/>
    </location>
</feature>
<dbReference type="Gene3D" id="1.20.58.1710">
    <property type="match status" value="1"/>
</dbReference>
<feature type="compositionally biased region" description="Acidic residues" evidence="2">
    <location>
        <begin position="282"/>
        <end position="310"/>
    </location>
</feature>
<comment type="similarity">
    <text evidence="1">Belongs to the Mediator complex subunit 8 family.</text>
</comment>
<dbReference type="Proteomes" id="UP000703661">
    <property type="component" value="Unassembled WGS sequence"/>
</dbReference>
<dbReference type="EMBL" id="JAAAID010000175">
    <property type="protein sequence ID" value="KAG0021169.1"/>
    <property type="molecule type" value="Genomic_DNA"/>
</dbReference>
<comment type="caution">
    <text evidence="3">The sequence shown here is derived from an EMBL/GenBank/DDBJ whole genome shotgun (WGS) entry which is preliminary data.</text>
</comment>
<dbReference type="InterPro" id="IPR019364">
    <property type="entry name" value="Mediatior_Med8_fun/met"/>
</dbReference>
<name>A0A9P6N2D5_9FUNG</name>
<reference evidence="3" key="1">
    <citation type="journal article" date="2020" name="Fungal Divers.">
        <title>Resolving the Mortierellaceae phylogeny through synthesis of multi-gene phylogenetics and phylogenomics.</title>
        <authorList>
            <person name="Vandepol N."/>
            <person name="Liber J."/>
            <person name="Desiro A."/>
            <person name="Na H."/>
            <person name="Kennedy M."/>
            <person name="Barry K."/>
            <person name="Grigoriev I.V."/>
            <person name="Miller A.N."/>
            <person name="O'Donnell K."/>
            <person name="Stajich J.E."/>
            <person name="Bonito G."/>
        </authorList>
    </citation>
    <scope>NUCLEOTIDE SEQUENCE</scope>
    <source>
        <strain evidence="3">NRRL 2769</strain>
    </source>
</reference>
<keyword evidence="1" id="KW-0804">Transcription</keyword>
<evidence type="ECO:0000313" key="4">
    <source>
        <dbReference type="Proteomes" id="UP000703661"/>
    </source>
</evidence>
<feature type="region of interest" description="Disordered" evidence="2">
    <location>
        <begin position="281"/>
        <end position="351"/>
    </location>
</feature>
<accession>A0A9P6N2D5</accession>
<keyword evidence="1" id="KW-0539">Nucleus</keyword>
<sequence>MNTTFPQTEINVEALENVKTRLFQLQESIVFFLRSINPDIIPGTVSWTELHSKFNVLIAKYLHLTNLVNDPHNTLLQSYTVFPNEAPANDQHVQNLSVLLRTKLFPELEQEAEDRISDGSIPGLVNSSGSAAEDRRILQALKLKVTMHDALCQAADEILENQRDMVHVKMRYESDDEDEDDDNDGDEPGEATATEDGENTKTQSKAQPSSNSNSKSKQYSNDVIPVDDFAIGNLDSASSVRYMSDWGGALHDMDGYSSGSDGCIDADELDDSYFEAQRQVIDSDEASDEDDMESIQSEEDIEAEADEESGDVFIEVGAESQDVRAGSSAMTTTEDTFEEEFSDEEDMEEVM</sequence>
<evidence type="ECO:0000313" key="3">
    <source>
        <dbReference type="EMBL" id="KAG0021169.1"/>
    </source>
</evidence>
<dbReference type="Pfam" id="PF10232">
    <property type="entry name" value="Med8"/>
    <property type="match status" value="1"/>
</dbReference>
<dbReference type="AlphaFoldDB" id="A0A9P6N2D5"/>